<evidence type="ECO:0000313" key="2">
    <source>
        <dbReference type="EMBL" id="KUF15094.1"/>
    </source>
</evidence>
<comment type="caution">
    <text evidence="2">The sequence shown here is derived from an EMBL/GenBank/DDBJ whole genome shotgun (WGS) entry which is preliminary data.</text>
</comment>
<dbReference type="EMBL" id="LOCL01000048">
    <property type="protein sequence ID" value="KUF15094.1"/>
    <property type="molecule type" value="Genomic_DNA"/>
</dbReference>
<feature type="region of interest" description="Disordered" evidence="1">
    <location>
        <begin position="1"/>
        <end position="20"/>
    </location>
</feature>
<proteinExistence type="predicted"/>
<gene>
    <name evidence="2" type="ORF">AT728_26905</name>
</gene>
<dbReference type="Proteomes" id="UP000054804">
    <property type="component" value="Unassembled WGS sequence"/>
</dbReference>
<protein>
    <submittedName>
        <fullName evidence="2">Uncharacterized protein</fullName>
    </submittedName>
</protein>
<accession>A0A0W7WWX3</accession>
<sequence length="102" mass="10784">MDGCAGEGPGPDDGDLDPGHVQCLADAAEREEARVAAVGHGGQVQLEAPVGARGQRRLYDRFPQPGCRVAVQFAGQVHPRLGPTHRYQADPQPWRGALLHGG</sequence>
<feature type="region of interest" description="Disordered" evidence="1">
    <location>
        <begin position="81"/>
        <end position="102"/>
    </location>
</feature>
<reference evidence="2 3" key="1">
    <citation type="submission" date="2015-12" db="EMBL/GenBank/DDBJ databases">
        <title>Draft genome sequence of Streptomyces silvensis ATCC 53525, a producer of novel hormone antagonists.</title>
        <authorList>
            <person name="Johnston C.W."/>
            <person name="Li Y."/>
            <person name="Magarvey N.A."/>
        </authorList>
    </citation>
    <scope>NUCLEOTIDE SEQUENCE [LARGE SCALE GENOMIC DNA]</scope>
    <source>
        <strain evidence="2 3">ATCC 53525</strain>
    </source>
</reference>
<name>A0A0W7WWX3_9ACTN</name>
<evidence type="ECO:0000313" key="3">
    <source>
        <dbReference type="Proteomes" id="UP000054804"/>
    </source>
</evidence>
<dbReference type="STRING" id="1765722.AT728_26905"/>
<keyword evidence="3" id="KW-1185">Reference proteome</keyword>
<dbReference type="AlphaFoldDB" id="A0A0W7WWX3"/>
<organism evidence="2 3">
    <name type="scientific">Streptomyces silvensis</name>
    <dbReference type="NCBI Taxonomy" id="1765722"/>
    <lineage>
        <taxon>Bacteria</taxon>
        <taxon>Bacillati</taxon>
        <taxon>Actinomycetota</taxon>
        <taxon>Actinomycetes</taxon>
        <taxon>Kitasatosporales</taxon>
        <taxon>Streptomycetaceae</taxon>
        <taxon>Streptomyces</taxon>
    </lineage>
</organism>
<evidence type="ECO:0000256" key="1">
    <source>
        <dbReference type="SAM" id="MobiDB-lite"/>
    </source>
</evidence>